<dbReference type="AlphaFoldDB" id="A0A4R4DX19"/>
<keyword evidence="2" id="KW-1185">Reference proteome</keyword>
<dbReference type="RefSeq" id="WP_132420583.1">
    <property type="nucleotide sequence ID" value="NZ_SKFG01000055.1"/>
</dbReference>
<dbReference type="InterPro" id="IPR043519">
    <property type="entry name" value="NT_sf"/>
</dbReference>
<accession>A0A4R4DX19</accession>
<dbReference type="Proteomes" id="UP000295418">
    <property type="component" value="Unassembled WGS sequence"/>
</dbReference>
<dbReference type="SUPFAM" id="SSF81301">
    <property type="entry name" value="Nucleotidyltransferase"/>
    <property type="match status" value="1"/>
</dbReference>
<evidence type="ECO:0000313" key="2">
    <source>
        <dbReference type="Proteomes" id="UP000295418"/>
    </source>
</evidence>
<dbReference type="PANTHER" id="PTHR34822:SF1">
    <property type="entry name" value="GRPB FAMILY PROTEIN"/>
    <property type="match status" value="1"/>
</dbReference>
<dbReference type="PANTHER" id="PTHR34822">
    <property type="entry name" value="GRPB DOMAIN PROTEIN (AFU_ORTHOLOGUE AFUA_1G01530)"/>
    <property type="match status" value="1"/>
</dbReference>
<dbReference type="Gene3D" id="3.30.460.10">
    <property type="entry name" value="Beta Polymerase, domain 2"/>
    <property type="match status" value="1"/>
</dbReference>
<name>A0A4R4DX19_9BACL</name>
<evidence type="ECO:0000313" key="1">
    <source>
        <dbReference type="EMBL" id="TCZ69015.1"/>
    </source>
</evidence>
<dbReference type="Pfam" id="PF04229">
    <property type="entry name" value="GrpB"/>
    <property type="match status" value="1"/>
</dbReference>
<proteinExistence type="predicted"/>
<dbReference type="InterPro" id="IPR007344">
    <property type="entry name" value="GrpB/CoaE"/>
</dbReference>
<comment type="caution">
    <text evidence="1">The sequence shown here is derived from an EMBL/GenBank/DDBJ whole genome shotgun (WGS) entry which is preliminary data.</text>
</comment>
<dbReference type="EMBL" id="SKFG01000055">
    <property type="protein sequence ID" value="TCZ69015.1"/>
    <property type="molecule type" value="Genomic_DNA"/>
</dbReference>
<organism evidence="1 2">
    <name type="scientific">Paenibacillus albiflavus</name>
    <dbReference type="NCBI Taxonomy" id="2545760"/>
    <lineage>
        <taxon>Bacteria</taxon>
        <taxon>Bacillati</taxon>
        <taxon>Bacillota</taxon>
        <taxon>Bacilli</taxon>
        <taxon>Bacillales</taxon>
        <taxon>Paenibacillaceae</taxon>
        <taxon>Paenibacillus</taxon>
    </lineage>
</organism>
<gene>
    <name evidence="1" type="ORF">E0485_24070</name>
</gene>
<dbReference type="OrthoDB" id="9799092at2"/>
<sequence>MRQVTLKKIFGSLAREIQHFGSTSVPGMIAKPIINILIGVLNMDLDKTIIKDLIQAGYEGFGEAGVPGRLYFRKRKEVQAFNLAIVEWNGEQWNNNILIRQFLRQNPENAREYSERKFEAVSKGLTTLLSYSDEKAEYVYNLLQMENIL</sequence>
<protein>
    <submittedName>
        <fullName evidence="1">GrpB family protein</fullName>
    </submittedName>
</protein>
<reference evidence="1 2" key="1">
    <citation type="submission" date="2019-03" db="EMBL/GenBank/DDBJ databases">
        <authorList>
            <person name="Kim M.K.M."/>
        </authorList>
    </citation>
    <scope>NUCLEOTIDE SEQUENCE [LARGE SCALE GENOMIC DNA]</scope>
    <source>
        <strain evidence="1 2">18JY21-1</strain>
    </source>
</reference>